<organism evidence="8 9">
    <name type="scientific">Monilinia vaccinii-corymbosi</name>
    <dbReference type="NCBI Taxonomy" id="61207"/>
    <lineage>
        <taxon>Eukaryota</taxon>
        <taxon>Fungi</taxon>
        <taxon>Dikarya</taxon>
        <taxon>Ascomycota</taxon>
        <taxon>Pezizomycotina</taxon>
        <taxon>Leotiomycetes</taxon>
        <taxon>Helotiales</taxon>
        <taxon>Sclerotiniaceae</taxon>
        <taxon>Monilinia</taxon>
    </lineage>
</organism>
<dbReference type="GO" id="GO:0006508">
    <property type="term" value="P:proteolysis"/>
    <property type="evidence" value="ECO:0007669"/>
    <property type="project" value="UniProtKB-KW"/>
</dbReference>
<dbReference type="PANTHER" id="PTHR47966">
    <property type="entry name" value="BETA-SITE APP-CLEAVING ENZYME, ISOFORM A-RELATED"/>
    <property type="match status" value="1"/>
</dbReference>
<dbReference type="PRINTS" id="PR00792">
    <property type="entry name" value="PEPSIN"/>
</dbReference>
<proteinExistence type="inferred from homology"/>
<evidence type="ECO:0000256" key="3">
    <source>
        <dbReference type="ARBA" id="ARBA00022750"/>
    </source>
</evidence>
<dbReference type="InterPro" id="IPR001969">
    <property type="entry name" value="Aspartic_peptidase_AS"/>
</dbReference>
<dbReference type="Gene3D" id="2.40.70.10">
    <property type="entry name" value="Acid Proteases"/>
    <property type="match status" value="2"/>
</dbReference>
<keyword evidence="4 5" id="KW-0378">Hydrolase</keyword>
<keyword evidence="6" id="KW-0732">Signal</keyword>
<evidence type="ECO:0000256" key="1">
    <source>
        <dbReference type="ARBA" id="ARBA00007447"/>
    </source>
</evidence>
<dbReference type="SUPFAM" id="SSF50630">
    <property type="entry name" value="Acid proteases"/>
    <property type="match status" value="1"/>
</dbReference>
<dbReference type="InterPro" id="IPR034163">
    <property type="entry name" value="Aspergillopepsin-like_cat_dom"/>
</dbReference>
<dbReference type="Pfam" id="PF00026">
    <property type="entry name" value="Asp"/>
    <property type="match status" value="1"/>
</dbReference>
<evidence type="ECO:0000256" key="6">
    <source>
        <dbReference type="SAM" id="SignalP"/>
    </source>
</evidence>
<dbReference type="FunFam" id="2.40.70.10:FF:000024">
    <property type="entry name" value="Endothiapepsin"/>
    <property type="match status" value="1"/>
</dbReference>
<feature type="signal peptide" evidence="6">
    <location>
        <begin position="1"/>
        <end position="18"/>
    </location>
</feature>
<evidence type="ECO:0000259" key="7">
    <source>
        <dbReference type="PROSITE" id="PS51767"/>
    </source>
</evidence>
<keyword evidence="2 5" id="KW-0645">Protease</keyword>
<keyword evidence="9" id="KW-1185">Reference proteome</keyword>
<evidence type="ECO:0000256" key="5">
    <source>
        <dbReference type="RuleBase" id="RU000454"/>
    </source>
</evidence>
<dbReference type="CDD" id="cd06097">
    <property type="entry name" value="Aspergillopepsin_like"/>
    <property type="match status" value="1"/>
</dbReference>
<dbReference type="PROSITE" id="PS51767">
    <property type="entry name" value="PEPTIDASE_A1"/>
    <property type="match status" value="1"/>
</dbReference>
<dbReference type="Proteomes" id="UP000672032">
    <property type="component" value="Chromosome 8"/>
</dbReference>
<dbReference type="InterPro" id="IPR033121">
    <property type="entry name" value="PEPTIDASE_A1"/>
</dbReference>
<accession>A0A8A3PNF2</accession>
<dbReference type="InterPro" id="IPR001461">
    <property type="entry name" value="Aspartic_peptidase_A1"/>
</dbReference>
<sequence>MLSQITAFLALGVTVAYAAPAPASAPAVAQGAASHSVPAIYNAQAGRNGTRALLKAYAKYHITPTKPLSEAFTSALQKRQDGSVTATSVDDAEYLIPVTIGGQNLNLDLDTGSADCWVFSTLLPSSSRSGHTIYSSSKSSTFQSLPGYTWQISYGDGSSASGVVGTDTVTVGSTTVTGQAVELANQVSSSFVSNSGDGLLGMAFSNINTVQPTSQSTFFDNAASSLSSQLLGAYLPAGTNGAYDFGATDSSKYTGSITYTAVDSSNGFWEFPSTSYKVGSTVHSSSGYTAIADTGTTLLLMGDAAVDAYYARVSGAQYSSSAGGYIFPCSATLPSLSVKIGPTAYATIPASLLNYGTYSGSNCYGGLQSVGSGSQNIYGDVFFNAFYGVFDLSGPSFGFAPSTAV</sequence>
<protein>
    <recommendedName>
        <fullName evidence="7">Peptidase A1 domain-containing protein</fullName>
    </recommendedName>
</protein>
<dbReference type="EMBL" id="CP063412">
    <property type="protein sequence ID" value="QSZ37012.1"/>
    <property type="molecule type" value="Genomic_DNA"/>
</dbReference>
<dbReference type="AlphaFoldDB" id="A0A8A3PNF2"/>
<keyword evidence="3 5" id="KW-0064">Aspartyl protease</keyword>
<dbReference type="OrthoDB" id="2747330at2759"/>
<reference evidence="8" key="1">
    <citation type="submission" date="2020-10" db="EMBL/GenBank/DDBJ databases">
        <title>Genome Sequence of Monilinia vaccinii-corymbosi Sheds Light on Mummy Berry Disease Infection of Blueberry and Mating Type.</title>
        <authorList>
            <person name="Yow A.G."/>
            <person name="Zhang Y."/>
            <person name="Bansal K."/>
            <person name="Eacker S.M."/>
            <person name="Sullivan S."/>
            <person name="Liachko I."/>
            <person name="Cubeta M.A."/>
            <person name="Rollins J.A."/>
            <person name="Ashrafi H."/>
        </authorList>
    </citation>
    <scope>NUCLEOTIDE SEQUENCE</scope>
    <source>
        <strain evidence="8">RL-1</strain>
    </source>
</reference>
<feature type="chain" id="PRO_5032467113" description="Peptidase A1 domain-containing protein" evidence="6">
    <location>
        <begin position="19"/>
        <end position="405"/>
    </location>
</feature>
<evidence type="ECO:0000256" key="2">
    <source>
        <dbReference type="ARBA" id="ARBA00022670"/>
    </source>
</evidence>
<dbReference type="FunFam" id="2.40.70.10:FF:000026">
    <property type="entry name" value="Endothiapepsin"/>
    <property type="match status" value="1"/>
</dbReference>
<dbReference type="InterPro" id="IPR021109">
    <property type="entry name" value="Peptidase_aspartic_dom_sf"/>
</dbReference>
<gene>
    <name evidence="8" type="ORF">DSL72_009104</name>
</gene>
<evidence type="ECO:0000313" key="8">
    <source>
        <dbReference type="EMBL" id="QSZ37012.1"/>
    </source>
</evidence>
<name>A0A8A3PNF2_9HELO</name>
<dbReference type="PROSITE" id="PS00141">
    <property type="entry name" value="ASP_PROTEASE"/>
    <property type="match status" value="2"/>
</dbReference>
<comment type="similarity">
    <text evidence="1 5">Belongs to the peptidase A1 family.</text>
</comment>
<dbReference type="PANTHER" id="PTHR47966:SF2">
    <property type="entry name" value="ASPERGILLOPEPSIN-1-RELATED"/>
    <property type="match status" value="1"/>
</dbReference>
<dbReference type="GO" id="GO:0004190">
    <property type="term" value="F:aspartic-type endopeptidase activity"/>
    <property type="evidence" value="ECO:0007669"/>
    <property type="project" value="UniProtKB-KW"/>
</dbReference>
<evidence type="ECO:0000256" key="4">
    <source>
        <dbReference type="ARBA" id="ARBA00022801"/>
    </source>
</evidence>
<feature type="domain" description="Peptidase A1" evidence="7">
    <location>
        <begin position="94"/>
        <end position="400"/>
    </location>
</feature>
<evidence type="ECO:0000313" key="9">
    <source>
        <dbReference type="Proteomes" id="UP000672032"/>
    </source>
</evidence>